<comment type="caution">
    <text evidence="1">The sequence shown here is derived from an EMBL/GenBank/DDBJ whole genome shotgun (WGS) entry which is preliminary data.</text>
</comment>
<proteinExistence type="predicted"/>
<dbReference type="AlphaFoldDB" id="E3ZU31"/>
<name>E3ZU31_LISSE</name>
<organism evidence="1">
    <name type="scientific">Listeria seeligeri FSL N1-067</name>
    <dbReference type="NCBI Taxonomy" id="702453"/>
    <lineage>
        <taxon>Bacteria</taxon>
        <taxon>Bacillati</taxon>
        <taxon>Bacillota</taxon>
        <taxon>Bacilli</taxon>
        <taxon>Bacillales</taxon>
        <taxon>Listeriaceae</taxon>
        <taxon>Listeria</taxon>
    </lineage>
</organism>
<protein>
    <submittedName>
        <fullName evidence="1">MutT/nudix family protein</fullName>
    </submittedName>
</protein>
<reference evidence="1" key="1">
    <citation type="journal article" date="2010" name="Microbiol. Resour. Announc.">
        <title>Comparative genomics of the bacterial genus Listeria: Genome evolution is characterized by limited gene acquisition and limited gene loss.</title>
        <authorList>
            <person name="den Bakker H.C."/>
            <person name="Cummings C.A."/>
            <person name="Ferreira V."/>
            <person name="Vatta P."/>
            <person name="Orsi R.H."/>
            <person name="Degoricija L."/>
            <person name="Barker M."/>
            <person name="Petrauskene O."/>
            <person name="Furtado M.R."/>
            <person name="Wiedmann M."/>
        </authorList>
    </citation>
    <scope>NUCLEOTIDE SEQUENCE [LARGE SCALE GENOMIC DNA]</scope>
    <source>
        <strain evidence="1">FSL N1-067</strain>
    </source>
</reference>
<gene>
    <name evidence="1" type="ORF">NT03LS_3088</name>
</gene>
<accession>E3ZU31</accession>
<dbReference type="EMBL" id="ADXJ01001044">
    <property type="protein sequence ID" value="EFR98865.1"/>
    <property type="molecule type" value="Genomic_DNA"/>
</dbReference>
<dbReference type="Proteomes" id="UP000004302">
    <property type="component" value="Chromosome"/>
</dbReference>
<evidence type="ECO:0000313" key="1">
    <source>
        <dbReference type="EMBL" id="EFR98865.1"/>
    </source>
</evidence>
<sequence length="39" mass="4546">MFKLDSLTHILGIYFGFNKPYVIKSPSLSNKRFAYFMNG</sequence>
<dbReference type="HOGENOM" id="CLU_3312277_0_0_9"/>